<protein>
    <submittedName>
        <fullName evidence="1">Uncharacterized protein</fullName>
    </submittedName>
</protein>
<proteinExistence type="predicted"/>
<gene>
    <name evidence="1" type="ORF">GBF38_012322</name>
</gene>
<dbReference type="EMBL" id="CM024794">
    <property type="protein sequence ID" value="KAG8002008.1"/>
    <property type="molecule type" value="Genomic_DNA"/>
</dbReference>
<dbReference type="Proteomes" id="UP000805704">
    <property type="component" value="Chromosome 6"/>
</dbReference>
<keyword evidence="2" id="KW-1185">Reference proteome</keyword>
<name>A0ACB7EK44_NIBAL</name>
<comment type="caution">
    <text evidence="1">The sequence shown here is derived from an EMBL/GenBank/DDBJ whole genome shotgun (WGS) entry which is preliminary data.</text>
</comment>
<sequence length="133" mass="15576">MELLAAMRLDLAQEFSQNVDVTQLLQCLPIQPQDYLFNRLRGCDKHCPLCGAPCEVEEMGHTVHKAMLHRPKDWSISPEQMPSAYWRYVLVRFNEKFAEKYEREPAKIPDKWKMITVEEARDSLNDAFLSGQY</sequence>
<organism evidence="1 2">
    <name type="scientific">Nibea albiflora</name>
    <name type="common">Yellow drum</name>
    <name type="synonym">Corvina albiflora</name>
    <dbReference type="NCBI Taxonomy" id="240163"/>
    <lineage>
        <taxon>Eukaryota</taxon>
        <taxon>Metazoa</taxon>
        <taxon>Chordata</taxon>
        <taxon>Craniata</taxon>
        <taxon>Vertebrata</taxon>
        <taxon>Euteleostomi</taxon>
        <taxon>Actinopterygii</taxon>
        <taxon>Neopterygii</taxon>
        <taxon>Teleostei</taxon>
        <taxon>Neoteleostei</taxon>
        <taxon>Acanthomorphata</taxon>
        <taxon>Eupercaria</taxon>
        <taxon>Sciaenidae</taxon>
        <taxon>Nibea</taxon>
    </lineage>
</organism>
<evidence type="ECO:0000313" key="2">
    <source>
        <dbReference type="Proteomes" id="UP000805704"/>
    </source>
</evidence>
<reference evidence="1" key="1">
    <citation type="submission" date="2020-04" db="EMBL/GenBank/DDBJ databases">
        <title>A chromosome-scale assembly and high-density genetic map of the yellow drum (Nibea albiflora) genome.</title>
        <authorList>
            <person name="Xu D."/>
            <person name="Zhang W."/>
            <person name="Chen R."/>
            <person name="Tan P."/>
            <person name="Wang L."/>
            <person name="Song H."/>
            <person name="Tian L."/>
            <person name="Zhu Q."/>
            <person name="Wang B."/>
        </authorList>
    </citation>
    <scope>NUCLEOTIDE SEQUENCE</scope>
    <source>
        <strain evidence="1">ZJHYS-2018</strain>
    </source>
</reference>
<evidence type="ECO:0000313" key="1">
    <source>
        <dbReference type="EMBL" id="KAG8002008.1"/>
    </source>
</evidence>
<accession>A0ACB7EK44</accession>